<dbReference type="EMBL" id="CABVQG010000084">
    <property type="protein sequence ID" value="VWD49622.1"/>
    <property type="molecule type" value="Genomic_DNA"/>
</dbReference>
<protein>
    <submittedName>
        <fullName evidence="1">Uncharacterized protein</fullName>
    </submittedName>
</protein>
<gene>
    <name evidence="1" type="ORF">BLA17378_08622</name>
</gene>
<evidence type="ECO:0000313" key="2">
    <source>
        <dbReference type="Proteomes" id="UP000494120"/>
    </source>
</evidence>
<keyword evidence="2" id="KW-1185">Reference proteome</keyword>
<organism evidence="1 2">
    <name type="scientific">Burkholderia aenigmatica</name>
    <dbReference type="NCBI Taxonomy" id="2015348"/>
    <lineage>
        <taxon>Bacteria</taxon>
        <taxon>Pseudomonadati</taxon>
        <taxon>Pseudomonadota</taxon>
        <taxon>Betaproteobacteria</taxon>
        <taxon>Burkholderiales</taxon>
        <taxon>Burkholderiaceae</taxon>
        <taxon>Burkholderia</taxon>
        <taxon>Burkholderia cepacia complex</taxon>
    </lineage>
</organism>
<proteinExistence type="predicted"/>
<dbReference type="Proteomes" id="UP000494120">
    <property type="component" value="Unassembled WGS sequence"/>
</dbReference>
<sequence length="69" mass="7818">MNWNRGDLELNDGMLYSNGRFLGTFSCWAAGKEAIGIMKEGRQVCTARETHTMSEDDVDLMLVIDCDER</sequence>
<accession>A0ABY6Y7G2</accession>
<evidence type="ECO:0000313" key="1">
    <source>
        <dbReference type="EMBL" id="VWD49622.1"/>
    </source>
</evidence>
<name>A0ABY6Y7G2_9BURK</name>
<reference evidence="1 2" key="1">
    <citation type="submission" date="2019-09" db="EMBL/GenBank/DDBJ databases">
        <authorList>
            <person name="Depoorter E."/>
        </authorList>
    </citation>
    <scope>NUCLEOTIDE SEQUENCE [LARGE SCALE GENOMIC DNA]</scope>
    <source>
        <strain evidence="1 2">R-17378</strain>
    </source>
</reference>
<comment type="caution">
    <text evidence="1">The sequence shown here is derived from an EMBL/GenBank/DDBJ whole genome shotgun (WGS) entry which is preliminary data.</text>
</comment>
<dbReference type="RefSeq" id="WP_174963552.1">
    <property type="nucleotide sequence ID" value="NZ_CABVQG010000084.1"/>
</dbReference>